<protein>
    <submittedName>
        <fullName evidence="2">Uncharacterized protein</fullName>
    </submittedName>
</protein>
<evidence type="ECO:0000313" key="2">
    <source>
        <dbReference type="EMBL" id="MFC0393286.1"/>
    </source>
</evidence>
<gene>
    <name evidence="2" type="ORF">ACFFJ8_18120</name>
</gene>
<dbReference type="Proteomes" id="UP001589818">
    <property type="component" value="Unassembled WGS sequence"/>
</dbReference>
<sequence>MSKDNTRIFFYGFVVGTVLLLMPIPSFFFWSGVLDHVESIFRYLGFIIFAACGITIIVRVVRTFFEK</sequence>
<feature type="transmembrane region" description="Helical" evidence="1">
    <location>
        <begin position="9"/>
        <end position="28"/>
    </location>
</feature>
<keyword evidence="1" id="KW-0472">Membrane</keyword>
<dbReference type="RefSeq" id="WP_204822077.1">
    <property type="nucleotide sequence ID" value="NZ_JANHOF010000029.1"/>
</dbReference>
<keyword evidence="1" id="KW-1133">Transmembrane helix</keyword>
<comment type="caution">
    <text evidence="2">The sequence shown here is derived from an EMBL/GenBank/DDBJ whole genome shotgun (WGS) entry which is preliminary data.</text>
</comment>
<reference evidence="2 3" key="1">
    <citation type="submission" date="2024-09" db="EMBL/GenBank/DDBJ databases">
        <authorList>
            <person name="Sun Q."/>
            <person name="Mori K."/>
        </authorList>
    </citation>
    <scope>NUCLEOTIDE SEQUENCE [LARGE SCALE GENOMIC DNA]</scope>
    <source>
        <strain evidence="2 3">CCM 4839</strain>
    </source>
</reference>
<evidence type="ECO:0000313" key="3">
    <source>
        <dbReference type="Proteomes" id="UP001589818"/>
    </source>
</evidence>
<dbReference type="EMBL" id="JBHLVF010000032">
    <property type="protein sequence ID" value="MFC0393286.1"/>
    <property type="molecule type" value="Genomic_DNA"/>
</dbReference>
<evidence type="ECO:0000256" key="1">
    <source>
        <dbReference type="SAM" id="Phobius"/>
    </source>
</evidence>
<name>A0ABV6JBJ9_9BACL</name>
<proteinExistence type="predicted"/>
<organism evidence="2 3">
    <name type="scientific">Paenibacillus mendelii</name>
    <dbReference type="NCBI Taxonomy" id="206163"/>
    <lineage>
        <taxon>Bacteria</taxon>
        <taxon>Bacillati</taxon>
        <taxon>Bacillota</taxon>
        <taxon>Bacilli</taxon>
        <taxon>Bacillales</taxon>
        <taxon>Paenibacillaceae</taxon>
        <taxon>Paenibacillus</taxon>
    </lineage>
</organism>
<feature type="transmembrane region" description="Helical" evidence="1">
    <location>
        <begin position="40"/>
        <end position="61"/>
    </location>
</feature>
<accession>A0ABV6JBJ9</accession>
<keyword evidence="3" id="KW-1185">Reference proteome</keyword>
<keyword evidence="1" id="KW-0812">Transmembrane</keyword>